<evidence type="ECO:0000256" key="1">
    <source>
        <dbReference type="SAM" id="Phobius"/>
    </source>
</evidence>
<feature type="transmembrane region" description="Helical" evidence="1">
    <location>
        <begin position="45"/>
        <end position="64"/>
    </location>
</feature>
<dbReference type="Pfam" id="PF10990">
    <property type="entry name" value="DUF2809"/>
    <property type="match status" value="1"/>
</dbReference>
<accession>A0ABW6X2I6</accession>
<dbReference type="Proteomes" id="UP001602322">
    <property type="component" value="Unassembled WGS sequence"/>
</dbReference>
<sequence length="143" mass="14570">MKDMPRARAAIPRTAVIRATAVAVGLVTVAAGLGVRSAASGGPAAYVGDALYATLVHILVTALAPKVRPSVAAGIAVAVSWVVELAQLTGVPAELSARSTVARLVLGSTFNAPDLFWYVVGACLAWAVHSLLLSRSPRSGART</sequence>
<gene>
    <name evidence="2" type="ORF">ACFY8O_05425</name>
</gene>
<keyword evidence="3" id="KW-1185">Reference proteome</keyword>
<keyword evidence="1" id="KW-1133">Transmembrane helix</keyword>
<keyword evidence="1" id="KW-0472">Membrane</keyword>
<name>A0ABW6X2I6_9ACTN</name>
<comment type="caution">
    <text evidence="2">The sequence shown here is derived from an EMBL/GenBank/DDBJ whole genome shotgun (WGS) entry which is preliminary data.</text>
</comment>
<feature type="transmembrane region" description="Helical" evidence="1">
    <location>
        <begin position="115"/>
        <end position="133"/>
    </location>
</feature>
<organism evidence="2 3">
    <name type="scientific">Streptomyces argenteolus</name>
    <dbReference type="NCBI Taxonomy" id="67274"/>
    <lineage>
        <taxon>Bacteria</taxon>
        <taxon>Bacillati</taxon>
        <taxon>Actinomycetota</taxon>
        <taxon>Actinomycetes</taxon>
        <taxon>Kitasatosporales</taxon>
        <taxon>Streptomycetaceae</taxon>
        <taxon>Streptomyces</taxon>
    </lineage>
</organism>
<evidence type="ECO:0000313" key="2">
    <source>
        <dbReference type="EMBL" id="MFF5895353.1"/>
    </source>
</evidence>
<feature type="transmembrane region" description="Helical" evidence="1">
    <location>
        <begin position="71"/>
        <end position="95"/>
    </location>
</feature>
<protein>
    <submittedName>
        <fullName evidence="2">DUF2809 domain-containing protein</fullName>
    </submittedName>
</protein>
<proteinExistence type="predicted"/>
<feature type="transmembrane region" description="Helical" evidence="1">
    <location>
        <begin position="21"/>
        <end position="39"/>
    </location>
</feature>
<dbReference type="RefSeq" id="WP_387899026.1">
    <property type="nucleotide sequence ID" value="NZ_JBIBEG010000001.1"/>
</dbReference>
<dbReference type="EMBL" id="JBIBEG010000001">
    <property type="protein sequence ID" value="MFF5895353.1"/>
    <property type="molecule type" value="Genomic_DNA"/>
</dbReference>
<keyword evidence="1" id="KW-0812">Transmembrane</keyword>
<dbReference type="InterPro" id="IPR021257">
    <property type="entry name" value="DUF2809"/>
</dbReference>
<evidence type="ECO:0000313" key="3">
    <source>
        <dbReference type="Proteomes" id="UP001602322"/>
    </source>
</evidence>
<reference evidence="2 3" key="1">
    <citation type="submission" date="2024-10" db="EMBL/GenBank/DDBJ databases">
        <title>The Natural Products Discovery Center: Release of the First 8490 Sequenced Strains for Exploring Actinobacteria Biosynthetic Diversity.</title>
        <authorList>
            <person name="Kalkreuter E."/>
            <person name="Kautsar S.A."/>
            <person name="Yang D."/>
            <person name="Bader C.D."/>
            <person name="Teijaro C.N."/>
            <person name="Fluegel L."/>
            <person name="Davis C.M."/>
            <person name="Simpson J.R."/>
            <person name="Lauterbach L."/>
            <person name="Steele A.D."/>
            <person name="Gui C."/>
            <person name="Meng S."/>
            <person name="Li G."/>
            <person name="Viehrig K."/>
            <person name="Ye F."/>
            <person name="Su P."/>
            <person name="Kiefer A.F."/>
            <person name="Nichols A."/>
            <person name="Cepeda A.J."/>
            <person name="Yan W."/>
            <person name="Fan B."/>
            <person name="Jiang Y."/>
            <person name="Adhikari A."/>
            <person name="Zheng C.-J."/>
            <person name="Schuster L."/>
            <person name="Cowan T.M."/>
            <person name="Smanski M.J."/>
            <person name="Chevrette M.G."/>
            <person name="De Carvalho L.P.S."/>
            <person name="Shen B."/>
        </authorList>
    </citation>
    <scope>NUCLEOTIDE SEQUENCE [LARGE SCALE GENOMIC DNA]</scope>
    <source>
        <strain evidence="2 3">NPDC012540</strain>
    </source>
</reference>